<dbReference type="PROSITE" id="PS01081">
    <property type="entry name" value="HTH_TETR_1"/>
    <property type="match status" value="1"/>
</dbReference>
<dbReference type="PROSITE" id="PS50977">
    <property type="entry name" value="HTH_TETR_2"/>
    <property type="match status" value="1"/>
</dbReference>
<keyword evidence="3 5" id="KW-0238">DNA-binding</keyword>
<feature type="DNA-binding region" description="H-T-H motif" evidence="5">
    <location>
        <begin position="45"/>
        <end position="64"/>
    </location>
</feature>
<comment type="caution">
    <text evidence="8">The sequence shown here is derived from an EMBL/GenBank/DDBJ whole genome shotgun (WGS) entry which is preliminary data.</text>
</comment>
<dbReference type="InterPro" id="IPR023772">
    <property type="entry name" value="DNA-bd_HTH_TetR-type_CS"/>
</dbReference>
<organism evidence="8 9">
    <name type="scientific">Pelomonas caseinilytica</name>
    <dbReference type="NCBI Taxonomy" id="2906763"/>
    <lineage>
        <taxon>Bacteria</taxon>
        <taxon>Pseudomonadati</taxon>
        <taxon>Pseudomonadota</taxon>
        <taxon>Betaproteobacteria</taxon>
        <taxon>Burkholderiales</taxon>
        <taxon>Sphaerotilaceae</taxon>
        <taxon>Roseateles</taxon>
    </lineage>
</organism>
<evidence type="ECO:0000256" key="3">
    <source>
        <dbReference type="ARBA" id="ARBA00023125"/>
    </source>
</evidence>
<dbReference type="SUPFAM" id="SSF48498">
    <property type="entry name" value="Tetracyclin repressor-like, C-terminal domain"/>
    <property type="match status" value="1"/>
</dbReference>
<dbReference type="Gene3D" id="1.10.10.60">
    <property type="entry name" value="Homeodomain-like"/>
    <property type="match status" value="1"/>
</dbReference>
<dbReference type="InterPro" id="IPR009057">
    <property type="entry name" value="Homeodomain-like_sf"/>
</dbReference>
<keyword evidence="1" id="KW-0678">Repressor</keyword>
<dbReference type="InterPro" id="IPR036271">
    <property type="entry name" value="Tet_transcr_reg_TetR-rel_C_sf"/>
</dbReference>
<dbReference type="SUPFAM" id="SSF46689">
    <property type="entry name" value="Homeodomain-like"/>
    <property type="match status" value="1"/>
</dbReference>
<reference evidence="8 9" key="1">
    <citation type="submission" date="2021-12" db="EMBL/GenBank/DDBJ databases">
        <title>Genome seq of p7.</title>
        <authorList>
            <person name="Seo T."/>
        </authorList>
    </citation>
    <scope>NUCLEOTIDE SEQUENCE [LARGE SCALE GENOMIC DNA]</scope>
    <source>
        <strain evidence="8 9">P7</strain>
    </source>
</reference>
<gene>
    <name evidence="8" type="ORF">LXT12_15115</name>
</gene>
<name>A0ABS8XJ55_9BURK</name>
<dbReference type="EMBL" id="JAJTWT010000006">
    <property type="protein sequence ID" value="MCE4538581.1"/>
    <property type="molecule type" value="Genomic_DNA"/>
</dbReference>
<dbReference type="Pfam" id="PF00440">
    <property type="entry name" value="TetR_N"/>
    <property type="match status" value="1"/>
</dbReference>
<keyword evidence="4" id="KW-0804">Transcription</keyword>
<protein>
    <submittedName>
        <fullName evidence="8">TetR/AcrR family transcriptional regulator</fullName>
    </submittedName>
</protein>
<evidence type="ECO:0000259" key="7">
    <source>
        <dbReference type="PROSITE" id="PS50977"/>
    </source>
</evidence>
<feature type="region of interest" description="Disordered" evidence="6">
    <location>
        <begin position="1"/>
        <end position="21"/>
    </location>
</feature>
<dbReference type="Gene3D" id="1.10.357.10">
    <property type="entry name" value="Tetracycline Repressor, domain 2"/>
    <property type="match status" value="1"/>
</dbReference>
<evidence type="ECO:0000256" key="6">
    <source>
        <dbReference type="SAM" id="MobiDB-lite"/>
    </source>
</evidence>
<dbReference type="Proteomes" id="UP001201463">
    <property type="component" value="Unassembled WGS sequence"/>
</dbReference>
<dbReference type="PANTHER" id="PTHR47506">
    <property type="entry name" value="TRANSCRIPTIONAL REGULATORY PROTEIN"/>
    <property type="match status" value="1"/>
</dbReference>
<keyword evidence="2" id="KW-0805">Transcription regulation</keyword>
<keyword evidence="9" id="KW-1185">Reference proteome</keyword>
<sequence length="217" mass="23081">MVQKPEDDGPTPARRPRGRPRSFDAAATLAQATLAFWRQGYAATSMDDLGAATGLNRPSLYGAFGDKHALYLQALRLYTEQSNAAMAAALQGRPLREGLLRVYDLALQLYYPPDEAARGCLLIGTAATEAPRDEAIRRQLGDSLRSFTAAFETRLKQAVDAGELPAGTDVATRAELASAVLHSMALRARAGDAREALAALARAGVEMVLSPLGTGAR</sequence>
<feature type="domain" description="HTH tetR-type" evidence="7">
    <location>
        <begin position="22"/>
        <end position="82"/>
    </location>
</feature>
<proteinExistence type="predicted"/>
<dbReference type="PANTHER" id="PTHR47506:SF1">
    <property type="entry name" value="HTH-TYPE TRANSCRIPTIONAL REGULATOR YJDC"/>
    <property type="match status" value="1"/>
</dbReference>
<evidence type="ECO:0000256" key="2">
    <source>
        <dbReference type="ARBA" id="ARBA00023015"/>
    </source>
</evidence>
<dbReference type="RefSeq" id="WP_233393028.1">
    <property type="nucleotide sequence ID" value="NZ_JAJTWT010000006.1"/>
</dbReference>
<evidence type="ECO:0000256" key="1">
    <source>
        <dbReference type="ARBA" id="ARBA00022491"/>
    </source>
</evidence>
<dbReference type="InterPro" id="IPR011075">
    <property type="entry name" value="TetR_C"/>
</dbReference>
<evidence type="ECO:0000256" key="5">
    <source>
        <dbReference type="PROSITE-ProRule" id="PRU00335"/>
    </source>
</evidence>
<accession>A0ABS8XJ55</accession>
<evidence type="ECO:0000313" key="8">
    <source>
        <dbReference type="EMBL" id="MCE4538581.1"/>
    </source>
</evidence>
<dbReference type="Pfam" id="PF16925">
    <property type="entry name" value="TetR_C_13"/>
    <property type="match status" value="1"/>
</dbReference>
<evidence type="ECO:0000313" key="9">
    <source>
        <dbReference type="Proteomes" id="UP001201463"/>
    </source>
</evidence>
<evidence type="ECO:0000256" key="4">
    <source>
        <dbReference type="ARBA" id="ARBA00023163"/>
    </source>
</evidence>
<dbReference type="InterPro" id="IPR001647">
    <property type="entry name" value="HTH_TetR"/>
</dbReference>